<accession>A0A8S0YTP8</accession>
<organism evidence="1 3">
    <name type="scientific">Arctia plantaginis</name>
    <name type="common">Wood tiger moth</name>
    <name type="synonym">Phalaena plantaginis</name>
    <dbReference type="NCBI Taxonomy" id="874455"/>
    <lineage>
        <taxon>Eukaryota</taxon>
        <taxon>Metazoa</taxon>
        <taxon>Ecdysozoa</taxon>
        <taxon>Arthropoda</taxon>
        <taxon>Hexapoda</taxon>
        <taxon>Insecta</taxon>
        <taxon>Pterygota</taxon>
        <taxon>Neoptera</taxon>
        <taxon>Endopterygota</taxon>
        <taxon>Lepidoptera</taxon>
        <taxon>Glossata</taxon>
        <taxon>Ditrysia</taxon>
        <taxon>Noctuoidea</taxon>
        <taxon>Erebidae</taxon>
        <taxon>Arctiinae</taxon>
        <taxon>Arctia</taxon>
    </lineage>
</organism>
<evidence type="ECO:0000313" key="1">
    <source>
        <dbReference type="EMBL" id="CAB3222606.1"/>
    </source>
</evidence>
<protein>
    <submittedName>
        <fullName evidence="1">Uncharacterized protein</fullName>
    </submittedName>
</protein>
<dbReference type="OrthoDB" id="7367179at2759"/>
<dbReference type="EMBL" id="CADEBC010000088">
    <property type="protein sequence ID" value="CAB3222606.1"/>
    <property type="molecule type" value="Genomic_DNA"/>
</dbReference>
<dbReference type="Proteomes" id="UP000494256">
    <property type="component" value="Unassembled WGS sequence"/>
</dbReference>
<gene>
    <name evidence="1" type="ORF">APLA_LOCUS1184</name>
    <name evidence="2" type="ORF">APLA_LOCUS5474</name>
</gene>
<dbReference type="PANTHER" id="PTHR10773">
    <property type="entry name" value="DNA-DIRECTED RNA POLYMERASES I, II, AND III SUBUNIT RPABC2"/>
    <property type="match status" value="1"/>
</dbReference>
<dbReference type="PANTHER" id="PTHR10773:SF19">
    <property type="match status" value="1"/>
</dbReference>
<evidence type="ECO:0000313" key="3">
    <source>
        <dbReference type="Proteomes" id="UP000494106"/>
    </source>
</evidence>
<dbReference type="AlphaFoldDB" id="A0A8S0YTP8"/>
<name>A0A8S0YTP8_ARCPL</name>
<comment type="caution">
    <text evidence="1">The sequence shown here is derived from an EMBL/GenBank/DDBJ whole genome shotgun (WGS) entry which is preliminary data.</text>
</comment>
<dbReference type="Proteomes" id="UP000494106">
    <property type="component" value="Unassembled WGS sequence"/>
</dbReference>
<keyword evidence="3" id="KW-1185">Reference proteome</keyword>
<proteinExistence type="predicted"/>
<reference evidence="3 4" key="1">
    <citation type="submission" date="2020-04" db="EMBL/GenBank/DDBJ databases">
        <authorList>
            <person name="Wallbank WR R."/>
            <person name="Pardo Diaz C."/>
            <person name="Kozak K."/>
            <person name="Martin S."/>
            <person name="Jiggins C."/>
            <person name="Moest M."/>
            <person name="Warren A I."/>
            <person name="Byers J.R.P. K."/>
            <person name="Montejo-Kovacevich G."/>
            <person name="Yen C E."/>
        </authorList>
    </citation>
    <scope>NUCLEOTIDE SEQUENCE [LARGE SCALE GENOMIC DNA]</scope>
</reference>
<evidence type="ECO:0000313" key="4">
    <source>
        <dbReference type="Proteomes" id="UP000494256"/>
    </source>
</evidence>
<sequence length="298" mass="34246">MKDVLSEMNVSLFKPRKDQCDVCLAYTNGHLPENEYEVHQAEKKKARDEKSKDKLRALEGECHVFTMDVQAVKLSPMTKANALYYRTKLCNHNFTIYNLATSDATCNWFDETVSDGSASTFAAFLVHYLESNFLGKGDNRPIIIYSDGCTAQNRNVIMSNALLSLAEKCDVEIIQKYLTKGHTQMECDSVHSTIESALKNRDIYLPSDYHRIVQEARKRNPYEVFVPTFDFFRDYGYKSLLKHTSIHPGRSVGNPVFVQLKAIKYTSKGISYKLQFDEEYRLLPQRPKNIDLAHPEFP</sequence>
<evidence type="ECO:0000313" key="2">
    <source>
        <dbReference type="EMBL" id="CAB3232017.1"/>
    </source>
</evidence>
<dbReference type="EMBL" id="CADEBD010000289">
    <property type="protein sequence ID" value="CAB3232017.1"/>
    <property type="molecule type" value="Genomic_DNA"/>
</dbReference>